<keyword evidence="9" id="KW-0472">Membrane</keyword>
<dbReference type="PANTHER" id="PTHR30093">
    <property type="entry name" value="GENERAL SECRETION PATHWAY PROTEIN G"/>
    <property type="match status" value="1"/>
</dbReference>
<dbReference type="InterPro" id="IPR012902">
    <property type="entry name" value="N_methyl_site"/>
</dbReference>
<dbReference type="InterPro" id="IPR010054">
    <property type="entry name" value="Type2_sec_GspG"/>
</dbReference>
<evidence type="ECO:0000313" key="13">
    <source>
        <dbReference type="Proteomes" id="UP000271227"/>
    </source>
</evidence>
<dbReference type="GO" id="GO:0015627">
    <property type="term" value="C:type II protein secretion system complex"/>
    <property type="evidence" value="ECO:0007669"/>
    <property type="project" value="InterPro"/>
</dbReference>
<dbReference type="Proteomes" id="UP000271227">
    <property type="component" value="Unassembled WGS sequence"/>
</dbReference>
<keyword evidence="4" id="KW-1003">Cell membrane</keyword>
<dbReference type="Pfam" id="PF08334">
    <property type="entry name" value="T2SSG"/>
    <property type="match status" value="1"/>
</dbReference>
<comment type="similarity">
    <text evidence="2">Belongs to the GSP G family.</text>
</comment>
<evidence type="ECO:0000256" key="1">
    <source>
        <dbReference type="ARBA" id="ARBA00004377"/>
    </source>
</evidence>
<dbReference type="Gene3D" id="3.30.700.10">
    <property type="entry name" value="Glycoprotein, Type 4 Pilin"/>
    <property type="match status" value="1"/>
</dbReference>
<dbReference type="InterPro" id="IPR045584">
    <property type="entry name" value="Pilin-like"/>
</dbReference>
<dbReference type="GO" id="GO:0005886">
    <property type="term" value="C:plasma membrane"/>
    <property type="evidence" value="ECO:0007669"/>
    <property type="project" value="UniProtKB-SubCell"/>
</dbReference>
<dbReference type="InterPro" id="IPR013545">
    <property type="entry name" value="T2SS_protein-GspG_C"/>
</dbReference>
<evidence type="ECO:0000256" key="2">
    <source>
        <dbReference type="ARBA" id="ARBA00009984"/>
    </source>
</evidence>
<evidence type="ECO:0000256" key="8">
    <source>
        <dbReference type="ARBA" id="ARBA00022989"/>
    </source>
</evidence>
<proteinExistence type="inferred from homology"/>
<protein>
    <recommendedName>
        <fullName evidence="3">Type II secretion system core protein G</fullName>
    </recommendedName>
</protein>
<evidence type="ECO:0000259" key="11">
    <source>
        <dbReference type="Pfam" id="PF08334"/>
    </source>
</evidence>
<dbReference type="NCBIfam" id="TIGR02532">
    <property type="entry name" value="IV_pilin_GFxxxE"/>
    <property type="match status" value="1"/>
</dbReference>
<keyword evidence="5" id="KW-0488">Methylation</keyword>
<dbReference type="OrthoDB" id="9795612at2"/>
<feature type="compositionally biased region" description="Basic residues" evidence="10">
    <location>
        <begin position="8"/>
        <end position="22"/>
    </location>
</feature>
<evidence type="ECO:0000256" key="10">
    <source>
        <dbReference type="SAM" id="MobiDB-lite"/>
    </source>
</evidence>
<evidence type="ECO:0000256" key="7">
    <source>
        <dbReference type="ARBA" id="ARBA00022692"/>
    </source>
</evidence>
<accession>A0A3M0CM82</accession>
<evidence type="ECO:0000256" key="4">
    <source>
        <dbReference type="ARBA" id="ARBA00022475"/>
    </source>
</evidence>
<organism evidence="12 13">
    <name type="scientific">Eilatimonas milleporae</name>
    <dbReference type="NCBI Taxonomy" id="911205"/>
    <lineage>
        <taxon>Bacteria</taxon>
        <taxon>Pseudomonadati</taxon>
        <taxon>Pseudomonadota</taxon>
        <taxon>Alphaproteobacteria</taxon>
        <taxon>Kordiimonadales</taxon>
        <taxon>Kordiimonadaceae</taxon>
        <taxon>Eilatimonas</taxon>
    </lineage>
</organism>
<feature type="region of interest" description="Disordered" evidence="10">
    <location>
        <begin position="1"/>
        <end position="22"/>
    </location>
</feature>
<dbReference type="NCBIfam" id="TIGR01710">
    <property type="entry name" value="typeII_sec_gspG"/>
    <property type="match status" value="1"/>
</dbReference>
<dbReference type="PANTHER" id="PTHR30093:SF45">
    <property type="entry name" value="TYPE II SECRETION SYSTEM CORE PROTEIN G"/>
    <property type="match status" value="1"/>
</dbReference>
<dbReference type="EMBL" id="REFR01000011">
    <property type="protein sequence ID" value="RMB08169.1"/>
    <property type="molecule type" value="Genomic_DNA"/>
</dbReference>
<evidence type="ECO:0000256" key="5">
    <source>
        <dbReference type="ARBA" id="ARBA00022481"/>
    </source>
</evidence>
<comment type="subcellular location">
    <subcellularLocation>
        <location evidence="1">Cell inner membrane</location>
        <topology evidence="1">Single-pass membrane protein</topology>
    </subcellularLocation>
</comment>
<evidence type="ECO:0000313" key="12">
    <source>
        <dbReference type="EMBL" id="RMB08169.1"/>
    </source>
</evidence>
<keyword evidence="6" id="KW-0997">Cell inner membrane</keyword>
<dbReference type="RefSeq" id="WP_121938905.1">
    <property type="nucleotide sequence ID" value="NZ_REFR01000011.1"/>
</dbReference>
<keyword evidence="8" id="KW-1133">Transmembrane helix</keyword>
<reference evidence="12 13" key="1">
    <citation type="submission" date="2018-10" db="EMBL/GenBank/DDBJ databases">
        <title>Genomic Encyclopedia of Archaeal and Bacterial Type Strains, Phase II (KMG-II): from individual species to whole genera.</title>
        <authorList>
            <person name="Goeker M."/>
        </authorList>
    </citation>
    <scope>NUCLEOTIDE SEQUENCE [LARGE SCALE GENOMIC DNA]</scope>
    <source>
        <strain evidence="12 13">DSM 25217</strain>
    </source>
</reference>
<dbReference type="GO" id="GO:0015628">
    <property type="term" value="P:protein secretion by the type II secretion system"/>
    <property type="evidence" value="ECO:0007669"/>
    <property type="project" value="InterPro"/>
</dbReference>
<gene>
    <name evidence="12" type="ORF">BXY39_2265</name>
</gene>
<evidence type="ECO:0000256" key="9">
    <source>
        <dbReference type="ARBA" id="ARBA00023136"/>
    </source>
</evidence>
<name>A0A3M0CM82_9PROT</name>
<comment type="caution">
    <text evidence="12">The sequence shown here is derived from an EMBL/GenBank/DDBJ whole genome shotgun (WGS) entry which is preliminary data.</text>
</comment>
<evidence type="ECO:0000256" key="3">
    <source>
        <dbReference type="ARBA" id="ARBA00020042"/>
    </source>
</evidence>
<sequence length="158" mass="17362">MRIFSAIPRHRPHGTRKPRPARRAQAGFTLMELLVVLAILGLLAAFAAPRVIQYLSAAKSDVAAVQIDNLAAALDLFRLEVGRYPTSDEGLEALMTQPDAAPEWRGPYLDKRDGLTDPWGRPYAYSQPGEHGGDYDLYTLGADGREGGEDENADIVNW</sequence>
<feature type="domain" description="Type II secretion system protein GspG C-terminal" evidence="11">
    <location>
        <begin position="50"/>
        <end position="158"/>
    </location>
</feature>
<dbReference type="InParanoid" id="A0A3M0CM82"/>
<dbReference type="SUPFAM" id="SSF54523">
    <property type="entry name" value="Pili subunits"/>
    <property type="match status" value="1"/>
</dbReference>
<dbReference type="Pfam" id="PF07963">
    <property type="entry name" value="N_methyl"/>
    <property type="match status" value="1"/>
</dbReference>
<dbReference type="PRINTS" id="PR00813">
    <property type="entry name" value="BCTERIALGSPG"/>
</dbReference>
<dbReference type="InterPro" id="IPR000983">
    <property type="entry name" value="Bac_GSPG_pilin"/>
</dbReference>
<keyword evidence="7" id="KW-0812">Transmembrane</keyword>
<dbReference type="AlphaFoldDB" id="A0A3M0CM82"/>
<evidence type="ECO:0000256" key="6">
    <source>
        <dbReference type="ARBA" id="ARBA00022519"/>
    </source>
</evidence>
<keyword evidence="13" id="KW-1185">Reference proteome</keyword>